<dbReference type="GO" id="GO:0000977">
    <property type="term" value="F:RNA polymerase II transcription regulatory region sequence-specific DNA binding"/>
    <property type="evidence" value="ECO:0007669"/>
    <property type="project" value="TreeGrafter"/>
</dbReference>
<accession>A0A401Q0T3</accession>
<dbReference type="GO" id="GO:0000981">
    <property type="term" value="F:DNA-binding transcription factor activity, RNA polymerase II-specific"/>
    <property type="evidence" value="ECO:0007669"/>
    <property type="project" value="InterPro"/>
</dbReference>
<evidence type="ECO:0000256" key="7">
    <source>
        <dbReference type="ARBA" id="ARBA00023242"/>
    </source>
</evidence>
<evidence type="ECO:0000313" key="15">
    <source>
        <dbReference type="Proteomes" id="UP000288216"/>
    </source>
</evidence>
<dbReference type="OrthoDB" id="6159439at2759"/>
<keyword evidence="5" id="KW-0010">Activator</keyword>
<evidence type="ECO:0000256" key="1">
    <source>
        <dbReference type="ARBA" id="ARBA00004123"/>
    </source>
</evidence>
<evidence type="ECO:0000256" key="2">
    <source>
        <dbReference type="ARBA" id="ARBA00023015"/>
    </source>
</evidence>
<evidence type="ECO:0000256" key="6">
    <source>
        <dbReference type="ARBA" id="ARBA00023163"/>
    </source>
</evidence>
<evidence type="ECO:0000256" key="8">
    <source>
        <dbReference type="ARBA" id="ARBA00055445"/>
    </source>
</evidence>
<keyword evidence="15" id="KW-1185">Reference proteome</keyword>
<evidence type="ECO:0000256" key="9">
    <source>
        <dbReference type="ARBA" id="ARBA00067428"/>
    </source>
</evidence>
<evidence type="ECO:0000256" key="11">
    <source>
        <dbReference type="RuleBase" id="RU000682"/>
    </source>
</evidence>
<dbReference type="Pfam" id="PF00046">
    <property type="entry name" value="Homeodomain"/>
    <property type="match status" value="1"/>
</dbReference>
<dbReference type="AlphaFoldDB" id="A0A401Q0T3"/>
<evidence type="ECO:0000259" key="13">
    <source>
        <dbReference type="PROSITE" id="PS50071"/>
    </source>
</evidence>
<dbReference type="EMBL" id="BFAA01009257">
    <property type="protein sequence ID" value="GCB78903.1"/>
    <property type="molecule type" value="Genomic_DNA"/>
</dbReference>
<feature type="DNA-binding region" description="Homeobox" evidence="10">
    <location>
        <begin position="76"/>
        <end position="135"/>
    </location>
</feature>
<dbReference type="InterPro" id="IPR050649">
    <property type="entry name" value="Paired_Homeobox_TFs"/>
</dbReference>
<feature type="domain" description="Homeobox" evidence="13">
    <location>
        <begin position="74"/>
        <end position="134"/>
    </location>
</feature>
<keyword evidence="2" id="KW-0805">Transcription regulation</keyword>
<dbReference type="STRING" id="75743.A0A401Q0T3"/>
<dbReference type="SUPFAM" id="SSF46689">
    <property type="entry name" value="Homeodomain-like"/>
    <property type="match status" value="1"/>
</dbReference>
<dbReference type="InterPro" id="IPR017970">
    <property type="entry name" value="Homeobox_CS"/>
</dbReference>
<dbReference type="PROSITE" id="PS00027">
    <property type="entry name" value="HOMEOBOX_1"/>
    <property type="match status" value="1"/>
</dbReference>
<sequence length="244" mass="27787">MGSFLDQQDRQKSAQERLREALKTVFIPSDSPSQLTAAILETHCEEDLKEDRNCGEEASDCETTVGSSSYDERKSKRRIRTTFTTEQLHELEKIFQITHYPDVCTRDQLAAKINLAEARVQIWFQNRRAKWRKYEKLGNFGGLQHLTEVDVVPAPKSQIMSSGIAIKKASMAPLLSSPYHHIPESLTSILTTYSLTLAPMPTVDTIAMSKHQPHFLCVPPYHVPISTRLQWDMMSKGLRRNNSN</sequence>
<comment type="function">
    <text evidence="8">Transcription factor that regulates gene expression in intestine. May participate in vitamin A metabolism most likely by regulating BCO1 expression in the intestine.</text>
</comment>
<evidence type="ECO:0000256" key="3">
    <source>
        <dbReference type="ARBA" id="ARBA00023125"/>
    </source>
</evidence>
<dbReference type="FunFam" id="1.10.10.60:FF:000369">
    <property type="entry name" value="Intestine specific homeobox"/>
    <property type="match status" value="1"/>
</dbReference>
<evidence type="ECO:0000256" key="10">
    <source>
        <dbReference type="PROSITE-ProRule" id="PRU00108"/>
    </source>
</evidence>
<dbReference type="PANTHER" id="PTHR24329">
    <property type="entry name" value="HOMEOBOX PROTEIN ARISTALESS"/>
    <property type="match status" value="1"/>
</dbReference>
<evidence type="ECO:0000313" key="14">
    <source>
        <dbReference type="EMBL" id="GCB78903.1"/>
    </source>
</evidence>
<keyword evidence="7 10" id="KW-0539">Nucleus</keyword>
<evidence type="ECO:0000256" key="5">
    <source>
        <dbReference type="ARBA" id="ARBA00023159"/>
    </source>
</evidence>
<comment type="subcellular location">
    <subcellularLocation>
        <location evidence="1 10 11">Nucleus</location>
    </subcellularLocation>
</comment>
<dbReference type="Gene3D" id="1.10.10.60">
    <property type="entry name" value="Homeodomain-like"/>
    <property type="match status" value="1"/>
</dbReference>
<dbReference type="SMART" id="SM00389">
    <property type="entry name" value="HOX"/>
    <property type="match status" value="1"/>
</dbReference>
<dbReference type="PROSITE" id="PS50071">
    <property type="entry name" value="HOMEOBOX_2"/>
    <property type="match status" value="1"/>
</dbReference>
<comment type="caution">
    <text evidence="14">The sequence shown here is derived from an EMBL/GenBank/DDBJ whole genome shotgun (WGS) entry which is preliminary data.</text>
</comment>
<dbReference type="InterPro" id="IPR001356">
    <property type="entry name" value="HD"/>
</dbReference>
<dbReference type="InterPro" id="IPR009057">
    <property type="entry name" value="Homeodomain-like_sf"/>
</dbReference>
<feature type="region of interest" description="Disordered" evidence="12">
    <location>
        <begin position="55"/>
        <end position="75"/>
    </location>
</feature>
<protein>
    <recommendedName>
        <fullName evidence="9">Intestine-specific homeobox</fullName>
    </recommendedName>
</protein>
<gene>
    <name evidence="14" type="ORF">scyTo_0015900</name>
</gene>
<dbReference type="CDD" id="cd00086">
    <property type="entry name" value="homeodomain"/>
    <property type="match status" value="1"/>
</dbReference>
<dbReference type="Proteomes" id="UP000288216">
    <property type="component" value="Unassembled WGS sequence"/>
</dbReference>
<organism evidence="14 15">
    <name type="scientific">Scyliorhinus torazame</name>
    <name type="common">Cloudy catshark</name>
    <name type="synonym">Catulus torazame</name>
    <dbReference type="NCBI Taxonomy" id="75743"/>
    <lineage>
        <taxon>Eukaryota</taxon>
        <taxon>Metazoa</taxon>
        <taxon>Chordata</taxon>
        <taxon>Craniata</taxon>
        <taxon>Vertebrata</taxon>
        <taxon>Chondrichthyes</taxon>
        <taxon>Elasmobranchii</taxon>
        <taxon>Galeomorphii</taxon>
        <taxon>Galeoidea</taxon>
        <taxon>Carcharhiniformes</taxon>
        <taxon>Scyliorhinidae</taxon>
        <taxon>Scyliorhinus</taxon>
    </lineage>
</organism>
<evidence type="ECO:0000256" key="12">
    <source>
        <dbReference type="SAM" id="MobiDB-lite"/>
    </source>
</evidence>
<name>A0A401Q0T3_SCYTO</name>
<keyword evidence="3 10" id="KW-0238">DNA-binding</keyword>
<reference evidence="14 15" key="1">
    <citation type="journal article" date="2018" name="Nat. Ecol. Evol.">
        <title>Shark genomes provide insights into elasmobranch evolution and the origin of vertebrates.</title>
        <authorList>
            <person name="Hara Y"/>
            <person name="Yamaguchi K"/>
            <person name="Onimaru K"/>
            <person name="Kadota M"/>
            <person name="Koyanagi M"/>
            <person name="Keeley SD"/>
            <person name="Tatsumi K"/>
            <person name="Tanaka K"/>
            <person name="Motone F"/>
            <person name="Kageyama Y"/>
            <person name="Nozu R"/>
            <person name="Adachi N"/>
            <person name="Nishimura O"/>
            <person name="Nakagawa R"/>
            <person name="Tanegashima C"/>
            <person name="Kiyatake I"/>
            <person name="Matsumoto R"/>
            <person name="Murakumo K"/>
            <person name="Nishida K"/>
            <person name="Terakita A"/>
            <person name="Kuratani S"/>
            <person name="Sato K"/>
            <person name="Hyodo S Kuraku.S."/>
        </authorList>
    </citation>
    <scope>NUCLEOTIDE SEQUENCE [LARGE SCALE GENOMIC DNA]</scope>
</reference>
<dbReference type="OMA" id="HYPDVCT"/>
<keyword evidence="4 10" id="KW-0371">Homeobox</keyword>
<dbReference type="PANTHER" id="PTHR24329:SF362">
    <property type="entry name" value="INTESTINE-SPECIFIC HOMEOBOX"/>
    <property type="match status" value="1"/>
</dbReference>
<evidence type="ECO:0000256" key="4">
    <source>
        <dbReference type="ARBA" id="ARBA00023155"/>
    </source>
</evidence>
<dbReference type="GO" id="GO:0005634">
    <property type="term" value="C:nucleus"/>
    <property type="evidence" value="ECO:0007669"/>
    <property type="project" value="UniProtKB-SubCell"/>
</dbReference>
<keyword evidence="6" id="KW-0804">Transcription</keyword>
<proteinExistence type="predicted"/>